<accession>A0A1I7UA69</accession>
<organism evidence="1 2">
    <name type="scientific">Caenorhabditis tropicalis</name>
    <dbReference type="NCBI Taxonomy" id="1561998"/>
    <lineage>
        <taxon>Eukaryota</taxon>
        <taxon>Metazoa</taxon>
        <taxon>Ecdysozoa</taxon>
        <taxon>Nematoda</taxon>
        <taxon>Chromadorea</taxon>
        <taxon>Rhabditida</taxon>
        <taxon>Rhabditina</taxon>
        <taxon>Rhabditomorpha</taxon>
        <taxon>Rhabditoidea</taxon>
        <taxon>Rhabditidae</taxon>
        <taxon>Peloderinae</taxon>
        <taxon>Caenorhabditis</taxon>
    </lineage>
</organism>
<evidence type="ECO:0000313" key="1">
    <source>
        <dbReference type="Proteomes" id="UP000095282"/>
    </source>
</evidence>
<name>A0A1I7UA69_9PELO</name>
<dbReference type="AlphaFoldDB" id="A0A1I7UA69"/>
<dbReference type="Proteomes" id="UP000095282">
    <property type="component" value="Unplaced"/>
</dbReference>
<proteinExistence type="predicted"/>
<reference evidence="2" key="1">
    <citation type="submission" date="2016-11" db="UniProtKB">
        <authorList>
            <consortium name="WormBaseParasite"/>
        </authorList>
    </citation>
    <scope>IDENTIFICATION</scope>
</reference>
<dbReference type="WBParaSite" id="Csp11.Scaffold629.g16424.t1">
    <property type="protein sequence ID" value="Csp11.Scaffold629.g16424.t1"/>
    <property type="gene ID" value="Csp11.Scaffold629.g16424"/>
</dbReference>
<protein>
    <submittedName>
        <fullName evidence="2">Uncharacterized protein</fullName>
    </submittedName>
</protein>
<keyword evidence="1" id="KW-1185">Reference proteome</keyword>
<evidence type="ECO:0000313" key="2">
    <source>
        <dbReference type="WBParaSite" id="Csp11.Scaffold629.g16424.t1"/>
    </source>
</evidence>
<sequence>MRIESTRFDSSSASSESAKIEKNLVEIVEILMKRKDHRARFSRHAHHKTHCGKNALRRIGEICSNGCTQHDDVLVHELCTSRISDDEIKNDVVLNSLLIVATASSFPVERI</sequence>